<sequence>MKYKRYIIEFFGLTVIMTAAFYYFNDQNILSSLALSTGASLLTVVNKYYLDKKALKKKNNPKA</sequence>
<feature type="transmembrane region" description="Helical" evidence="1">
    <location>
        <begin position="30"/>
        <end position="50"/>
    </location>
</feature>
<keyword evidence="1" id="KW-0812">Transmembrane</keyword>
<comment type="caution">
    <text evidence="2">The sequence shown here is derived from an EMBL/GenBank/DDBJ whole genome shotgun (WGS) entry which is preliminary data.</text>
</comment>
<evidence type="ECO:0000313" key="2">
    <source>
        <dbReference type="EMBL" id="RRJ89006.1"/>
    </source>
</evidence>
<name>A0A3P3W4Z0_9FLAO</name>
<dbReference type="RefSeq" id="WP_125019818.1">
    <property type="nucleotide sequence ID" value="NZ_RQVQ01000035.1"/>
</dbReference>
<proteinExistence type="predicted"/>
<feature type="transmembrane region" description="Helical" evidence="1">
    <location>
        <begin position="7"/>
        <end position="24"/>
    </location>
</feature>
<reference evidence="2 3" key="1">
    <citation type="submission" date="2018-11" db="EMBL/GenBank/DDBJ databases">
        <title>Flavobacterium sp. nov., YIM 102701-2 draft genome.</title>
        <authorList>
            <person name="Li G."/>
            <person name="Jiang Y."/>
        </authorList>
    </citation>
    <scope>NUCLEOTIDE SEQUENCE [LARGE SCALE GENOMIC DNA]</scope>
    <source>
        <strain evidence="2 3">YIM 102701-2</strain>
    </source>
</reference>
<evidence type="ECO:0000256" key="1">
    <source>
        <dbReference type="SAM" id="Phobius"/>
    </source>
</evidence>
<keyword evidence="3" id="KW-1185">Reference proteome</keyword>
<dbReference type="Proteomes" id="UP000275719">
    <property type="component" value="Unassembled WGS sequence"/>
</dbReference>
<organism evidence="2 3">
    <name type="scientific">Paenimyroides tangerinum</name>
    <dbReference type="NCBI Taxonomy" id="2488728"/>
    <lineage>
        <taxon>Bacteria</taxon>
        <taxon>Pseudomonadati</taxon>
        <taxon>Bacteroidota</taxon>
        <taxon>Flavobacteriia</taxon>
        <taxon>Flavobacteriales</taxon>
        <taxon>Flavobacteriaceae</taxon>
        <taxon>Paenimyroides</taxon>
    </lineage>
</organism>
<dbReference type="EMBL" id="RQVQ01000035">
    <property type="protein sequence ID" value="RRJ89006.1"/>
    <property type="molecule type" value="Genomic_DNA"/>
</dbReference>
<protein>
    <submittedName>
        <fullName evidence="2">Uncharacterized protein</fullName>
    </submittedName>
</protein>
<keyword evidence="1" id="KW-0472">Membrane</keyword>
<evidence type="ECO:0000313" key="3">
    <source>
        <dbReference type="Proteomes" id="UP000275719"/>
    </source>
</evidence>
<accession>A0A3P3W4Z0</accession>
<gene>
    <name evidence="2" type="ORF">EG240_12975</name>
</gene>
<keyword evidence="1" id="KW-1133">Transmembrane helix</keyword>
<dbReference type="AlphaFoldDB" id="A0A3P3W4Z0"/>